<accession>A0AB33K473</accession>
<evidence type="ECO:0008006" key="2">
    <source>
        <dbReference type="Google" id="ProtNLM"/>
    </source>
</evidence>
<proteinExistence type="predicted"/>
<dbReference type="AlphaFoldDB" id="A0AB33K473"/>
<reference evidence="1" key="1">
    <citation type="submission" date="2024-07" db="EMBL/GenBank/DDBJ databases">
        <title>Complete genome sequences of cellulolytic bacteria, Kitasatospora sp. CMC57 and Streptomyces sp. CMC78, isolated from Japanese agricultural soil.</title>
        <authorList>
            <person name="Hashimoto T."/>
            <person name="Ito M."/>
            <person name="Iwamoto M."/>
            <person name="Fukahori D."/>
            <person name="Shoda T."/>
            <person name="Sakoda M."/>
            <person name="Morohoshi T."/>
            <person name="Mitsuboshi M."/>
            <person name="Nishizawa T."/>
        </authorList>
    </citation>
    <scope>NUCLEOTIDE SEQUENCE</scope>
    <source>
        <strain evidence="1">CMC57</strain>
    </source>
</reference>
<evidence type="ECO:0000313" key="1">
    <source>
        <dbReference type="EMBL" id="BFP46270.1"/>
    </source>
</evidence>
<name>A0AB33K473_9ACTN</name>
<dbReference type="EMBL" id="AP035881">
    <property type="protein sequence ID" value="BFP46270.1"/>
    <property type="molecule type" value="Genomic_DNA"/>
</dbReference>
<protein>
    <recommendedName>
        <fullName evidence="2">Restriction endonuclease</fullName>
    </recommendedName>
</protein>
<organism evidence="1">
    <name type="scientific">Kitasatospora sp. CMC57</name>
    <dbReference type="NCBI Taxonomy" id="3231513"/>
    <lineage>
        <taxon>Bacteria</taxon>
        <taxon>Bacillati</taxon>
        <taxon>Actinomycetota</taxon>
        <taxon>Actinomycetes</taxon>
        <taxon>Kitasatosporales</taxon>
        <taxon>Streptomycetaceae</taxon>
        <taxon>Kitasatospora</taxon>
    </lineage>
</organism>
<gene>
    <name evidence="1" type="ORF">KCMC57_26380</name>
</gene>
<sequence length="300" mass="33704">MALGSVRLIKTEDSGLFYFDDAQGQIQPPDFRIVLNDGAQLLVEVKNIAPIGNGLEAKIRAADVTAAQAYAQATGGRLLYALFWSRMRMWTLVDPSTFRLVGKYQRLSATDAAMANEMHLLGDGHLATEPPLTFSVVMNRDQERVVERLGEGEETRALTIGGVELLAAGRIITAPDERRLAWFLMLHGGWSETQTSHFDDEGRLERLDYVFAPDLPDDVAVRQMAEQGFAFLDTLSTLYTRQFLEAVTTEDGEIRALREEPEPAVLAQLIPDSYWERKHRVLRIWRFQMQPAIDTAPPVD</sequence>